<dbReference type="Proteomes" id="UP000028547">
    <property type="component" value="Unassembled WGS sequence"/>
</dbReference>
<dbReference type="AlphaFoldDB" id="A0A084SV42"/>
<protein>
    <submittedName>
        <fullName evidence="1">Uncharacterized protein</fullName>
    </submittedName>
</protein>
<gene>
    <name evidence="1" type="ORF">Q664_16105</name>
</gene>
<dbReference type="SUPFAM" id="SSF47240">
    <property type="entry name" value="Ferritin-like"/>
    <property type="match status" value="1"/>
</dbReference>
<evidence type="ECO:0000313" key="2">
    <source>
        <dbReference type="Proteomes" id="UP000028547"/>
    </source>
</evidence>
<dbReference type="EMBL" id="JPMI01000098">
    <property type="protein sequence ID" value="KFA92327.1"/>
    <property type="molecule type" value="Genomic_DNA"/>
</dbReference>
<proteinExistence type="predicted"/>
<comment type="caution">
    <text evidence="1">The sequence shown here is derived from an EMBL/GenBank/DDBJ whole genome shotgun (WGS) entry which is preliminary data.</text>
</comment>
<dbReference type="InterPro" id="IPR009078">
    <property type="entry name" value="Ferritin-like_SF"/>
</dbReference>
<organism evidence="1 2">
    <name type="scientific">Archangium violaceum Cb vi76</name>
    <dbReference type="NCBI Taxonomy" id="1406225"/>
    <lineage>
        <taxon>Bacteria</taxon>
        <taxon>Pseudomonadati</taxon>
        <taxon>Myxococcota</taxon>
        <taxon>Myxococcia</taxon>
        <taxon>Myxococcales</taxon>
        <taxon>Cystobacterineae</taxon>
        <taxon>Archangiaceae</taxon>
        <taxon>Archangium</taxon>
    </lineage>
</organism>
<sequence length="158" mass="16912">MGARHTRLAAALAAAWESEVVSARRMTMLAERLGDSRGRARLMVLAAFCRAHASRLLARLAALGRGPLPVPPEEITLDEDTVMELRREGAFARASAARYESTAELARQHADLSSAWVCELNRTEEQDRARELFALAEGAAQAAAEANLSSAAAAPADS</sequence>
<name>A0A084SV42_9BACT</name>
<evidence type="ECO:0000313" key="1">
    <source>
        <dbReference type="EMBL" id="KFA92327.1"/>
    </source>
</evidence>
<accession>A0A084SV42</accession>
<reference evidence="1 2" key="1">
    <citation type="submission" date="2014-07" db="EMBL/GenBank/DDBJ databases">
        <title>Draft Genome Sequence of Gephyronic Acid Producer, Cystobacter violaceus Strain Cb vi76.</title>
        <authorList>
            <person name="Stevens D.C."/>
            <person name="Young J."/>
            <person name="Carmichael R."/>
            <person name="Tan J."/>
            <person name="Taylor R.E."/>
        </authorList>
    </citation>
    <scope>NUCLEOTIDE SEQUENCE [LARGE SCALE GENOMIC DNA]</scope>
    <source>
        <strain evidence="1 2">Cb vi76</strain>
    </source>
</reference>